<evidence type="ECO:0000256" key="1">
    <source>
        <dbReference type="ARBA" id="ARBA00022737"/>
    </source>
</evidence>
<protein>
    <submittedName>
        <fullName evidence="4">Uncharacterized protein</fullName>
    </submittedName>
</protein>
<accession>A0A1Q9C8D3</accession>
<evidence type="ECO:0000256" key="2">
    <source>
        <dbReference type="ARBA" id="ARBA00023043"/>
    </source>
</evidence>
<comment type="caution">
    <text evidence="4">The sequence shown here is derived from an EMBL/GenBank/DDBJ whole genome shotgun (WGS) entry which is preliminary data.</text>
</comment>
<evidence type="ECO:0000313" key="5">
    <source>
        <dbReference type="Proteomes" id="UP000186817"/>
    </source>
</evidence>
<evidence type="ECO:0000313" key="4">
    <source>
        <dbReference type="EMBL" id="OLP79127.1"/>
    </source>
</evidence>
<dbReference type="PANTHER" id="PTHR24189:SF50">
    <property type="entry name" value="ANKYRIN REPEAT AND SOCS BOX PROTEIN 2"/>
    <property type="match status" value="1"/>
</dbReference>
<gene>
    <name evidence="4" type="ORF">AK812_SmicGene40632</name>
</gene>
<evidence type="ECO:0000256" key="3">
    <source>
        <dbReference type="PROSITE-ProRule" id="PRU00023"/>
    </source>
</evidence>
<keyword evidence="1" id="KW-0677">Repeat</keyword>
<dbReference type="SUPFAM" id="SSF48403">
    <property type="entry name" value="Ankyrin repeat"/>
    <property type="match status" value="1"/>
</dbReference>
<dbReference type="PROSITE" id="PS50088">
    <property type="entry name" value="ANK_REPEAT"/>
    <property type="match status" value="1"/>
</dbReference>
<dbReference type="AlphaFoldDB" id="A0A1Q9C8D3"/>
<reference evidence="4 5" key="1">
    <citation type="submission" date="2016-02" db="EMBL/GenBank/DDBJ databases">
        <title>Genome analysis of coral dinoflagellate symbionts highlights evolutionary adaptations to a symbiotic lifestyle.</title>
        <authorList>
            <person name="Aranda M."/>
            <person name="Li Y."/>
            <person name="Liew Y.J."/>
            <person name="Baumgarten S."/>
            <person name="Simakov O."/>
            <person name="Wilson M."/>
            <person name="Piel J."/>
            <person name="Ashoor H."/>
            <person name="Bougouffa S."/>
            <person name="Bajic V.B."/>
            <person name="Ryu T."/>
            <person name="Ravasi T."/>
            <person name="Bayer T."/>
            <person name="Micklem G."/>
            <person name="Kim H."/>
            <person name="Bhak J."/>
            <person name="Lajeunesse T.C."/>
            <person name="Voolstra C.R."/>
        </authorList>
    </citation>
    <scope>NUCLEOTIDE SEQUENCE [LARGE SCALE GENOMIC DNA]</scope>
    <source>
        <strain evidence="4 5">CCMP2467</strain>
    </source>
</reference>
<dbReference type="OMA" id="FVIFISH"/>
<sequence>MGSALCRPAGDDSICCLQSTVHPCHFPLWAVKVSDFLEMHGPPEPHSTLKEKGLLHQWFEDMFVIFISHQWLSSAHPDPQGEQVRVLQRALRSMIDGSLHVAEDLVSMSADMNLSSNMRQHIASGFIFFDWFAIPQITARQSGVNEEAIKSDAALAVQSIPAYVELSNLFLAVVPELTHKDTAALVNYGTWLSRGWCRAELWCRLLSNKADTSVIVVHSPAEAEFMFPLDWQHSTIVDGDFTVEADRATVVQLGETAVESKVGYLQFHGPLSHYRFYSALRPKLLCQKQVSRDVDEFLEYFQFDTLQEAAQDTSSMNAAMCAVLSGDAPILRRLAENRANMNFALHGLSDLGFYDTQTLLMAAVKSRQDESLLRTLLSLRADVNGRARTTLPALYMCRSSEHVKLLVEHRAELPNYVLNGAVSFAGPDTVMTLLKLRCDPNSHDGTWYGPLHAVALLSRSNRHAVANAKLLLDHRADVNTRCTQDGWFYWECQWAQMRAAIYGFENCNMMTKERASVIGVSPLGYAALVGHTQLIQLYLDHGAECYPNDRGDWPDDLARKNHHYHLIPMLATFPT</sequence>
<dbReference type="InterPro" id="IPR002110">
    <property type="entry name" value="Ankyrin_rpt"/>
</dbReference>
<dbReference type="SMART" id="SM00248">
    <property type="entry name" value="ANK"/>
    <property type="match status" value="5"/>
</dbReference>
<organism evidence="4 5">
    <name type="scientific">Symbiodinium microadriaticum</name>
    <name type="common">Dinoflagellate</name>
    <name type="synonym">Zooxanthella microadriatica</name>
    <dbReference type="NCBI Taxonomy" id="2951"/>
    <lineage>
        <taxon>Eukaryota</taxon>
        <taxon>Sar</taxon>
        <taxon>Alveolata</taxon>
        <taxon>Dinophyceae</taxon>
        <taxon>Suessiales</taxon>
        <taxon>Symbiodiniaceae</taxon>
        <taxon>Symbiodinium</taxon>
    </lineage>
</organism>
<dbReference type="Gene3D" id="1.25.40.20">
    <property type="entry name" value="Ankyrin repeat-containing domain"/>
    <property type="match status" value="2"/>
</dbReference>
<name>A0A1Q9C8D3_SYMMI</name>
<feature type="repeat" description="ANK" evidence="3">
    <location>
        <begin position="518"/>
        <end position="550"/>
    </location>
</feature>
<dbReference type="InterPro" id="IPR050745">
    <property type="entry name" value="Multifunctional_regulatory"/>
</dbReference>
<proteinExistence type="predicted"/>
<keyword evidence="2 3" id="KW-0040">ANK repeat</keyword>
<dbReference type="Proteomes" id="UP000186817">
    <property type="component" value="Unassembled WGS sequence"/>
</dbReference>
<keyword evidence="5" id="KW-1185">Reference proteome</keyword>
<dbReference type="InterPro" id="IPR036770">
    <property type="entry name" value="Ankyrin_rpt-contain_sf"/>
</dbReference>
<dbReference type="PROSITE" id="PS50297">
    <property type="entry name" value="ANK_REP_REGION"/>
    <property type="match status" value="1"/>
</dbReference>
<dbReference type="PANTHER" id="PTHR24189">
    <property type="entry name" value="MYOTROPHIN"/>
    <property type="match status" value="1"/>
</dbReference>
<dbReference type="OrthoDB" id="406728at2759"/>
<dbReference type="EMBL" id="LSRX01001522">
    <property type="protein sequence ID" value="OLP79127.1"/>
    <property type="molecule type" value="Genomic_DNA"/>
</dbReference>